<protein>
    <recommendedName>
        <fullName evidence="3">Phytase-like domain-containing protein</fullName>
    </recommendedName>
</protein>
<evidence type="ECO:0000259" key="3">
    <source>
        <dbReference type="Pfam" id="PF13449"/>
    </source>
</evidence>
<name>M2TQC1_9SPHN</name>
<keyword evidence="2" id="KW-0732">Signal</keyword>
<keyword evidence="5" id="KW-1185">Reference proteome</keyword>
<organism evidence="4 5">
    <name type="scientific">Pacificimonas flava</name>
    <dbReference type="NCBI Taxonomy" id="1234595"/>
    <lineage>
        <taxon>Bacteria</taxon>
        <taxon>Pseudomonadati</taxon>
        <taxon>Pseudomonadota</taxon>
        <taxon>Alphaproteobacteria</taxon>
        <taxon>Sphingomonadales</taxon>
        <taxon>Sphingosinicellaceae</taxon>
        <taxon>Pacificimonas</taxon>
    </lineage>
</organism>
<dbReference type="InterPro" id="IPR014567">
    <property type="entry name" value="UCP031900"/>
</dbReference>
<feature type="region of interest" description="Disordered" evidence="1">
    <location>
        <begin position="338"/>
        <end position="363"/>
    </location>
</feature>
<dbReference type="RefSeq" id="WP_008600454.1">
    <property type="nucleotide sequence ID" value="NZ_AMRV01000002.1"/>
</dbReference>
<feature type="domain" description="Phytase-like" evidence="3">
    <location>
        <begin position="66"/>
        <end position="320"/>
    </location>
</feature>
<dbReference type="PIRSF" id="PIRSF031900">
    <property type="entry name" value="UCP031900"/>
    <property type="match status" value="1"/>
</dbReference>
<evidence type="ECO:0000256" key="1">
    <source>
        <dbReference type="SAM" id="MobiDB-lite"/>
    </source>
</evidence>
<sequence length="363" mass="39353">MTGLRSGFYAVATALFALAAMNAQAEDGPVTIAAEPLALSESDAKVERIGRLAYRGGLVLSSGEERVGGVSGLRWLGGDRFLAITDQGDWLRLDTEEADDRLTGIAAARIGILTDDRGAPLLVKPLADAEALSIQRTDGKPVAANVYFERSHRAWRYALDEDGGIGAFMRELPLGDWVEALPENGGIEAVAGTERGTFLIPEDLRRDGRVLAHRQWRGRDGKLRTSEIPFELPTDFKPTDAHALPDGGILLLSRRYSPLQGVAARLDLLEFQASPSGPGRLKRTPLTMLKAPLTVDNMEALAIRVSGERTFLYLMSDDNFSPAQRTLLMKFELMPAKRAAQARPSTKPPEAKPGPGETISPDD</sequence>
<accession>M2TQC1</accession>
<proteinExistence type="predicted"/>
<reference evidence="4 5" key="1">
    <citation type="journal article" date="2013" name="Genome Announc.">
        <title>Draft Genome Sequence of Strain JLT2015T, Belonging to the Family Sphingomonadaceae of the Alphaproteobacteria.</title>
        <authorList>
            <person name="Tang K."/>
            <person name="Liu K."/>
            <person name="Li S."/>
            <person name="Jiao N."/>
        </authorList>
    </citation>
    <scope>NUCLEOTIDE SEQUENCE [LARGE SCALE GENOMIC DNA]</scope>
    <source>
        <strain evidence="4 5">JLT2015</strain>
    </source>
</reference>
<evidence type="ECO:0000256" key="2">
    <source>
        <dbReference type="SAM" id="SignalP"/>
    </source>
</evidence>
<comment type="caution">
    <text evidence="4">The sequence shown here is derived from an EMBL/GenBank/DDBJ whole genome shotgun (WGS) entry which is preliminary data.</text>
</comment>
<dbReference type="Pfam" id="PF13449">
    <property type="entry name" value="Phytase-like"/>
    <property type="match status" value="1"/>
</dbReference>
<evidence type="ECO:0000313" key="5">
    <source>
        <dbReference type="Proteomes" id="UP000011717"/>
    </source>
</evidence>
<feature type="chain" id="PRO_5004026705" description="Phytase-like domain-containing protein" evidence="2">
    <location>
        <begin position="26"/>
        <end position="363"/>
    </location>
</feature>
<feature type="signal peptide" evidence="2">
    <location>
        <begin position="1"/>
        <end position="25"/>
    </location>
</feature>
<dbReference type="AlphaFoldDB" id="M2TQC1"/>
<dbReference type="EMBL" id="AMRV01000002">
    <property type="protein sequence ID" value="EMD83956.1"/>
    <property type="molecule type" value="Genomic_DNA"/>
</dbReference>
<dbReference type="InterPro" id="IPR027372">
    <property type="entry name" value="Phytase-like_dom"/>
</dbReference>
<dbReference type="OrthoDB" id="9798693at2"/>
<gene>
    <name evidence="4" type="ORF">C725_0928</name>
</gene>
<evidence type="ECO:0000313" key="4">
    <source>
        <dbReference type="EMBL" id="EMD83956.1"/>
    </source>
</evidence>
<dbReference type="Proteomes" id="UP000011717">
    <property type="component" value="Unassembled WGS sequence"/>
</dbReference>